<evidence type="ECO:0000259" key="6">
    <source>
        <dbReference type="Pfam" id="PF03755"/>
    </source>
</evidence>
<dbReference type="GO" id="GO:0016787">
    <property type="term" value="F:hydrolase activity"/>
    <property type="evidence" value="ECO:0007669"/>
    <property type="project" value="UniProtKB-KW"/>
</dbReference>
<comment type="caution">
    <text evidence="8">The sequence shown here is derived from an EMBL/GenBank/DDBJ whole genome shotgun (WGS) entry which is preliminary data.</text>
</comment>
<dbReference type="PANTHER" id="PTHR30636">
    <property type="entry name" value="UPF0701 PROTEIN YICC"/>
    <property type="match status" value="1"/>
</dbReference>
<keyword evidence="3" id="KW-0255">Endonuclease</keyword>
<gene>
    <name evidence="8" type="ORF">C9994_05630</name>
</gene>
<evidence type="ECO:0000256" key="4">
    <source>
        <dbReference type="ARBA" id="ARBA00022801"/>
    </source>
</evidence>
<keyword evidence="4" id="KW-0378">Hydrolase</keyword>
<keyword evidence="2" id="KW-0540">Nuclease</keyword>
<dbReference type="InterPro" id="IPR005229">
    <property type="entry name" value="YicC/YloC-like"/>
</dbReference>
<dbReference type="InterPro" id="IPR013551">
    <property type="entry name" value="YicC-like_C"/>
</dbReference>
<dbReference type="Pfam" id="PF03755">
    <property type="entry name" value="YicC-like_N"/>
    <property type="match status" value="1"/>
</dbReference>
<name>A0A2T4DSM2_9BACT</name>
<evidence type="ECO:0000256" key="3">
    <source>
        <dbReference type="ARBA" id="ARBA00022759"/>
    </source>
</evidence>
<comment type="similarity">
    <text evidence="5">Belongs to the YicC/YloC family.</text>
</comment>
<dbReference type="EMBL" id="PYVU01000034">
    <property type="protein sequence ID" value="PTB96841.1"/>
    <property type="molecule type" value="Genomic_DNA"/>
</dbReference>
<evidence type="ECO:0000259" key="7">
    <source>
        <dbReference type="Pfam" id="PF08340"/>
    </source>
</evidence>
<feature type="domain" description="Endoribonuclease YicC-like C-terminal" evidence="7">
    <location>
        <begin position="172"/>
        <end position="288"/>
    </location>
</feature>
<evidence type="ECO:0000313" key="8">
    <source>
        <dbReference type="EMBL" id="PTB96841.1"/>
    </source>
</evidence>
<proteinExistence type="inferred from homology"/>
<accession>A0A2T4DSM2</accession>
<comment type="cofactor">
    <cofactor evidence="1">
        <name>a divalent metal cation</name>
        <dbReference type="ChEBI" id="CHEBI:60240"/>
    </cofactor>
</comment>
<dbReference type="InterPro" id="IPR013527">
    <property type="entry name" value="YicC-like_N"/>
</dbReference>
<dbReference type="PANTHER" id="PTHR30636:SF3">
    <property type="entry name" value="UPF0701 PROTEIN YICC"/>
    <property type="match status" value="1"/>
</dbReference>
<dbReference type="GO" id="GO:0004521">
    <property type="term" value="F:RNA endonuclease activity"/>
    <property type="evidence" value="ECO:0007669"/>
    <property type="project" value="InterPro"/>
</dbReference>
<protein>
    <submittedName>
        <fullName evidence="8">YicC family protein</fullName>
    </submittedName>
</protein>
<dbReference type="AlphaFoldDB" id="A0A2T4DSM2"/>
<reference evidence="8 9" key="1">
    <citation type="submission" date="2018-03" db="EMBL/GenBank/DDBJ databases">
        <title>Cross-interface Injection: A General Nanoliter Liquid Handling Method Applied to Single Cells Genome Amplification Automated Nanoliter Liquid Handling Applied to Single Cell Multiple Displacement Amplification.</title>
        <authorList>
            <person name="Yun J."/>
            <person name="Xu P."/>
            <person name="Xu J."/>
            <person name="Dai X."/>
            <person name="Wang Y."/>
            <person name="Zheng X."/>
            <person name="Cao C."/>
            <person name="Yi Q."/>
            <person name="Zhu Y."/>
            <person name="Wang L."/>
            <person name="Dong Z."/>
            <person name="Huang Y."/>
            <person name="Huang L."/>
            <person name="Du W."/>
        </authorList>
    </citation>
    <scope>NUCLEOTIDE SEQUENCE [LARGE SCALE GENOMIC DNA]</scope>
    <source>
        <strain evidence="8 9">Z-D1-2</strain>
    </source>
</reference>
<evidence type="ECO:0000256" key="2">
    <source>
        <dbReference type="ARBA" id="ARBA00022722"/>
    </source>
</evidence>
<feature type="domain" description="Endoribonuclease YicC-like N-terminal" evidence="6">
    <location>
        <begin position="1"/>
        <end position="150"/>
    </location>
</feature>
<sequence length="289" mass="33231">MTGFGIAEAQTPSYEITVEVKTLNSKFLDLTLRLPKLLNQKEIEIRNIINDELIRGKISIAIQVNEKSSEAQPLSVNESLFNSYYNQLQELEKNTGRTFSDILKIALESPEVISYKESAPLNEVDYLQIKEVIINAINDCNTHRIQEGDTVSSVLISYIKQIEKALEIVVSLEPKRLEKIREKLKANLSELVGSINYDKDRLEQELIYYSEKLDVNEEIERLRIHLNYFRDTLYSKAPSHGKKLGFITQEMGREINTLGSKANDSNIQEQVILMKEELEKIKEQILNIL</sequence>
<dbReference type="Pfam" id="PF08340">
    <property type="entry name" value="YicC-like_C"/>
    <property type="match status" value="1"/>
</dbReference>
<evidence type="ECO:0000313" key="9">
    <source>
        <dbReference type="Proteomes" id="UP000240608"/>
    </source>
</evidence>
<evidence type="ECO:0000256" key="5">
    <source>
        <dbReference type="ARBA" id="ARBA00035648"/>
    </source>
</evidence>
<evidence type="ECO:0000256" key="1">
    <source>
        <dbReference type="ARBA" id="ARBA00001968"/>
    </source>
</evidence>
<dbReference type="NCBIfam" id="TIGR00255">
    <property type="entry name" value="YicC/YloC family endoribonuclease"/>
    <property type="match status" value="1"/>
</dbReference>
<organism evidence="8 9">
    <name type="scientific">Marivirga lumbricoides</name>
    <dbReference type="NCBI Taxonomy" id="1046115"/>
    <lineage>
        <taxon>Bacteria</taxon>
        <taxon>Pseudomonadati</taxon>
        <taxon>Bacteroidota</taxon>
        <taxon>Cytophagia</taxon>
        <taxon>Cytophagales</taxon>
        <taxon>Marivirgaceae</taxon>
        <taxon>Marivirga</taxon>
    </lineage>
</organism>
<dbReference type="Proteomes" id="UP000240608">
    <property type="component" value="Unassembled WGS sequence"/>
</dbReference>